<organism evidence="3 4">
    <name type="scientific">Umbra pygmaea</name>
    <name type="common">Eastern mudminnow</name>
    <dbReference type="NCBI Taxonomy" id="75934"/>
    <lineage>
        <taxon>Eukaryota</taxon>
        <taxon>Metazoa</taxon>
        <taxon>Chordata</taxon>
        <taxon>Craniata</taxon>
        <taxon>Vertebrata</taxon>
        <taxon>Euteleostomi</taxon>
        <taxon>Actinopterygii</taxon>
        <taxon>Neopterygii</taxon>
        <taxon>Teleostei</taxon>
        <taxon>Protacanthopterygii</taxon>
        <taxon>Esociformes</taxon>
        <taxon>Umbridae</taxon>
        <taxon>Umbra</taxon>
    </lineage>
</organism>
<dbReference type="Gene3D" id="2.60.120.200">
    <property type="match status" value="1"/>
</dbReference>
<feature type="chain" id="PRO_5044837468" evidence="2">
    <location>
        <begin position="23"/>
        <end position="1026"/>
    </location>
</feature>
<feature type="signal peptide" evidence="2">
    <location>
        <begin position="1"/>
        <end position="22"/>
    </location>
</feature>
<keyword evidence="4" id="KW-1185">Reference proteome</keyword>
<dbReference type="PANTHER" id="PTHR44444:SF4">
    <property type="entry name" value="PROTEIN SEL-1 HOMOLOG 3 ISOFORM X1"/>
    <property type="match status" value="1"/>
</dbReference>
<keyword evidence="2" id="KW-0732">Signal</keyword>
<keyword evidence="1" id="KW-1133">Transmembrane helix</keyword>
<dbReference type="Pfam" id="PF08238">
    <property type="entry name" value="Sel1"/>
    <property type="match status" value="8"/>
</dbReference>
<name>A0ABD0WNT0_UMBPY</name>
<evidence type="ECO:0000256" key="2">
    <source>
        <dbReference type="SAM" id="SignalP"/>
    </source>
</evidence>
<reference evidence="3 4" key="1">
    <citation type="submission" date="2024-06" db="EMBL/GenBank/DDBJ databases">
        <authorList>
            <person name="Pan Q."/>
            <person name="Wen M."/>
            <person name="Jouanno E."/>
            <person name="Zahm M."/>
            <person name="Klopp C."/>
            <person name="Cabau C."/>
            <person name="Louis A."/>
            <person name="Berthelot C."/>
            <person name="Parey E."/>
            <person name="Roest Crollius H."/>
            <person name="Montfort J."/>
            <person name="Robinson-Rechavi M."/>
            <person name="Bouchez O."/>
            <person name="Lampietro C."/>
            <person name="Lopez Roques C."/>
            <person name="Donnadieu C."/>
            <person name="Postlethwait J."/>
            <person name="Bobe J."/>
            <person name="Verreycken H."/>
            <person name="Guiguen Y."/>
        </authorList>
    </citation>
    <scope>NUCLEOTIDE SEQUENCE [LARGE SCALE GENOMIC DNA]</scope>
    <source>
        <strain evidence="3">Up_M1</strain>
        <tissue evidence="3">Testis</tissue>
    </source>
</reference>
<dbReference type="InterPro" id="IPR042756">
    <property type="entry name" value="Sel-1L3"/>
</dbReference>
<dbReference type="InterPro" id="IPR006597">
    <property type="entry name" value="Sel1-like"/>
</dbReference>
<keyword evidence="1" id="KW-0472">Membrane</keyword>
<dbReference type="InterPro" id="IPR011990">
    <property type="entry name" value="TPR-like_helical_dom_sf"/>
</dbReference>
<keyword evidence="1" id="KW-0812">Transmembrane</keyword>
<evidence type="ECO:0000256" key="1">
    <source>
        <dbReference type="SAM" id="Phobius"/>
    </source>
</evidence>
<evidence type="ECO:0000313" key="3">
    <source>
        <dbReference type="EMBL" id="KAL0973423.1"/>
    </source>
</evidence>
<dbReference type="SUPFAM" id="SSF49899">
    <property type="entry name" value="Concanavalin A-like lectins/glucanases"/>
    <property type="match status" value="1"/>
</dbReference>
<comment type="caution">
    <text evidence="3">The sequence shown here is derived from an EMBL/GenBank/DDBJ whole genome shotgun (WGS) entry which is preliminary data.</text>
</comment>
<dbReference type="PANTHER" id="PTHR44444">
    <property type="entry name" value="PROTEIN SEL-1 HOMOLOG 3"/>
    <property type="match status" value="1"/>
</dbReference>
<dbReference type="EMBL" id="JAGEUA010000006">
    <property type="protein sequence ID" value="KAL0973423.1"/>
    <property type="molecule type" value="Genomic_DNA"/>
</dbReference>
<dbReference type="SMART" id="SM00671">
    <property type="entry name" value="SEL1"/>
    <property type="match status" value="8"/>
</dbReference>
<dbReference type="Gene3D" id="1.25.40.10">
    <property type="entry name" value="Tetratricopeptide repeat domain"/>
    <property type="match status" value="3"/>
</dbReference>
<proteinExistence type="predicted"/>
<dbReference type="AlphaFoldDB" id="A0ABD0WNT0"/>
<feature type="transmembrane region" description="Helical" evidence="1">
    <location>
        <begin position="995"/>
        <end position="1016"/>
    </location>
</feature>
<dbReference type="Pfam" id="PF13385">
    <property type="entry name" value="Laminin_G_3"/>
    <property type="match status" value="1"/>
</dbReference>
<sequence>MHEHYLEKWILLFQLSLQMVFCLEDNVMFLNPPAVPVSGYSLKVLYSCSTPAVVRVECLITYDTGLSSTVFQRDWSCKPGPDRIRTLLLSLPDWLVYKPDWVLPDTQWVLSSMLRGSVCKVGSESLYRSAQATAVVILYPTPPLSRPLKQHQLCPNWATQTLWLTGRATTSQCPVEQETVHLLSSMYASTGERFGITKTVTAYGNPAMEHLRLKSITFPWSVFSIWVFLTEPCQQHFCAVFHHIDSKNNYATPTLFLVNSGHLHVQLHGESEKSSAFLSPFQVPLGQWCHINIELRGTTVNVTTVCINGQQHSVETTEHILRDPLKLDDTDGYFVIGGSQFKEGIKGYFGPLVYYRNRIPTVMPSEVVVPDNIRSLNLTGWLQSCQEFQLELHVKLTGYLQSAREKQESENCMEAYHERTFKDPLTVTPQCKPWETPSAPHRRFAVQLAQILSSKHGARKVDLLSVGRTLYSLSLRKLGKEGSRSTRVANRVMPLLLQAGCLGNNRALHLTSVLYSSGLGVERQPKKAWLMSLLSAQNDWRLALLRLGHLHQLGDHDIPPDVDLAYAYYSNIAKQTSFDQHNPSPQQKYVEPIYLNNEELLGLQTNENHDIFQWLKLQARNGAADAEQAVARMLFWGQQGVSPDIQTAVRHYERGAVRLRDPASMYDYAIVLMQGQGVKKDIPRAVNLLKKAVEQGFIPAITALGWYYEHFEKDYKQAVELWEKADEQGSADAAMNLGAMYSEGLYPGKAADKFIAYTYYLKSAQRGNIDGSIQLANVWTTGMPGRVSRRPADAVLWSKWTAEHNGHLGLVLRKALESYFKGDSFMALLYYLMAAESGFAAAQFNVAYLCEQNPRGFLNSTFAAQCMKRYYNLTIQSQVPDPYALIRMGDLLYDSPERTRRDVVEAAEMYKQAALRNDPQGWYSLGRLVQDEQGLPLHVLSELGLTQHYMADKDEQATVLFRRCRDSDDTSDSYLPCSLAIFHSYLQSFQRNYSAIIKVSVSVAVPPILFIILRVFRGRGFVSFYH</sequence>
<gene>
    <name evidence="3" type="ORF">UPYG_G00203400</name>
</gene>
<dbReference type="InterPro" id="IPR013320">
    <property type="entry name" value="ConA-like_dom_sf"/>
</dbReference>
<dbReference type="Proteomes" id="UP001557470">
    <property type="component" value="Unassembled WGS sequence"/>
</dbReference>
<accession>A0ABD0WNT0</accession>
<protein>
    <submittedName>
        <fullName evidence="3">Uncharacterized protein</fullName>
    </submittedName>
</protein>
<dbReference type="SUPFAM" id="SSF81901">
    <property type="entry name" value="HCP-like"/>
    <property type="match status" value="3"/>
</dbReference>
<evidence type="ECO:0000313" key="4">
    <source>
        <dbReference type="Proteomes" id="UP001557470"/>
    </source>
</evidence>